<dbReference type="PANTHER" id="PTHR36848:SF2">
    <property type="entry name" value="SECRETED PROTEIN"/>
    <property type="match status" value="1"/>
</dbReference>
<protein>
    <recommendedName>
        <fullName evidence="2">Glycoside hydrolase family 42 N-terminal domain-containing protein</fullName>
    </recommendedName>
</protein>
<evidence type="ECO:0000313" key="1">
    <source>
        <dbReference type="EMBL" id="GAF70467.1"/>
    </source>
</evidence>
<proteinExistence type="predicted"/>
<dbReference type="PANTHER" id="PTHR36848">
    <property type="entry name" value="DNA-BINDING PROTEIN (PUTATIVE SECRETED PROTEIN)-RELATED"/>
    <property type="match status" value="1"/>
</dbReference>
<accession>X0S3J0</accession>
<feature type="non-terminal residue" evidence="1">
    <location>
        <position position="1"/>
    </location>
</feature>
<dbReference type="AlphaFoldDB" id="X0S3J0"/>
<dbReference type="InterPro" id="IPR053161">
    <property type="entry name" value="Ulvan_degrading_GH"/>
</dbReference>
<dbReference type="EMBL" id="BARS01006569">
    <property type="protein sequence ID" value="GAF70467.1"/>
    <property type="molecule type" value="Genomic_DNA"/>
</dbReference>
<name>X0S3J0_9ZZZZ</name>
<dbReference type="Pfam" id="PF17132">
    <property type="entry name" value="Glyco_hydro_106"/>
    <property type="match status" value="1"/>
</dbReference>
<gene>
    <name evidence="1" type="ORF">S01H1_12773</name>
</gene>
<evidence type="ECO:0008006" key="2">
    <source>
        <dbReference type="Google" id="ProtNLM"/>
    </source>
</evidence>
<organism evidence="1">
    <name type="scientific">marine sediment metagenome</name>
    <dbReference type="NCBI Taxonomy" id="412755"/>
    <lineage>
        <taxon>unclassified sequences</taxon>
        <taxon>metagenomes</taxon>
        <taxon>ecological metagenomes</taxon>
    </lineage>
</organism>
<feature type="non-terminal residue" evidence="1">
    <location>
        <position position="412"/>
    </location>
</feature>
<comment type="caution">
    <text evidence="1">The sequence shown here is derived from an EMBL/GenBank/DDBJ whole genome shotgun (WGS) entry which is preliminary data.</text>
</comment>
<reference evidence="1" key="1">
    <citation type="journal article" date="2014" name="Front. Microbiol.">
        <title>High frequency of phylogenetically diverse reductive dehalogenase-homologous genes in deep subseafloor sedimentary metagenomes.</title>
        <authorList>
            <person name="Kawai M."/>
            <person name="Futagami T."/>
            <person name="Toyoda A."/>
            <person name="Takaki Y."/>
            <person name="Nishi S."/>
            <person name="Hori S."/>
            <person name="Arai W."/>
            <person name="Tsubouchi T."/>
            <person name="Morono Y."/>
            <person name="Uchiyama I."/>
            <person name="Ito T."/>
            <person name="Fujiyama A."/>
            <person name="Inagaki F."/>
            <person name="Takami H."/>
        </authorList>
    </citation>
    <scope>NUCLEOTIDE SEQUENCE</scope>
    <source>
        <strain evidence="1">Expedition CK06-06</strain>
    </source>
</reference>
<sequence length="412" mass="47766">APFHYTVKEAKQRGMKVWLYDEGGWPSGQAGGLIVRQHPELKGKVLFKEGNEYTIREWGRTDLLNPRATELFLKLVHEKYKEYVGDEFGKTIPGIFTDEPKVHGLVASDSIPWTDNIEQIFEKDKGYKLKAYLPMLFNSYPLTSSNYAEVIKIRIDFSDVWISLFAKSYFGKIHHWCQANNLIFEGHFSGEDSISNHRKFLGHYFKLARHLDIPGIDVIWRQIFPGQINKNFPKFASSAANLSKKRYSLSESYAVYGWGLTFAEMKWILNYQLVRGINKFGLMAFNYSTDGSGRISTQSHMFFKNPKWPYFKYFSEYVANSCKIMSQGKPEIKIGLYYPIESLWIGNKRDKEVEHNLEKISNILLSQHYDFNYIDDEAIKKAVINRGKLKIGYLSLDAIIVPEAKVFKKAIY</sequence>